<gene>
    <name evidence="1" type="ORF">NEA10_02950</name>
</gene>
<keyword evidence="2" id="KW-1185">Reference proteome</keyword>
<reference evidence="1" key="1">
    <citation type="submission" date="2022-06" db="EMBL/GenBank/DDBJ databases">
        <title>Genome sequence of Phormidium yuhuli AB48 isolated from an industrial photobioreactor environment.</title>
        <authorList>
            <person name="Qiu Y."/>
            <person name="Noonan A.J.C."/>
            <person name="Dofher K."/>
            <person name="Koch M."/>
            <person name="Kieft B."/>
            <person name="Lin X."/>
            <person name="Ziels R.M."/>
            <person name="Hallam S.J."/>
        </authorList>
    </citation>
    <scope>NUCLEOTIDE SEQUENCE</scope>
    <source>
        <strain evidence="1">AB48</strain>
    </source>
</reference>
<sequence length="547" mass="63591">MDADRVPLAFRAQIEGRCQLQRINPDLKGDEAANNEAYIWVKEWLRGALQDPPEFPEGVNTKEYQISWRFVSNGGQDDSMIRPVISGTGCPFYPGSSMKGAFRRACKQVFPQRILQYCGGEVVVEGTRQTQPGILRFHGAYPVNDWKNKSDLVDVVHPQQHWQVEEQGAHSAFFMMSLFQPTLRFGISSHQPLSEREWGEIWQVWETALGYGIGSRVSAGYGHLIDSTAPRLLSIRLKGEGLISRRVNGDGEFRPNVFKAALRGHTLRLLGGVTTAEIAQTITKRLWGGFAGRDGSVMGELGVAFRCDRSQLDEGPQWFTLHEGQLDILLLNVRDEERRQRLRTFVIRLIKFSMMLGGFGKSWRRASHRRFFSDKDYRRDIGCHWEFLGRELGLYQPFRNLDDIRRYFVRGLYQPMQEWVTQDEGQRLDVRGANWREAWHPDRVQVWARFDDDREDAISTALDWFHRDYKSHCSIKQTHLTGKLNQIGRIWQRMSPWYIKRDGRLIRRGFIEFVTIFPNLQATGNNLEIQQEFLQFLDELSEFDRVW</sequence>
<protein>
    <recommendedName>
        <fullName evidence="3">RAMP superfamily protein</fullName>
    </recommendedName>
</protein>
<dbReference type="EMBL" id="CP098611">
    <property type="protein sequence ID" value="USR91702.1"/>
    <property type="molecule type" value="Genomic_DNA"/>
</dbReference>
<evidence type="ECO:0000313" key="1">
    <source>
        <dbReference type="EMBL" id="USR91702.1"/>
    </source>
</evidence>
<dbReference type="Proteomes" id="UP001056708">
    <property type="component" value="Chromosome"/>
</dbReference>
<dbReference type="RefSeq" id="WP_252663732.1">
    <property type="nucleotide sequence ID" value="NZ_CP098611.1"/>
</dbReference>
<name>A0ABY5AS95_9CYAN</name>
<organism evidence="1 2">
    <name type="scientific">Phormidium yuhuli AB48</name>
    <dbReference type="NCBI Taxonomy" id="2940671"/>
    <lineage>
        <taxon>Bacteria</taxon>
        <taxon>Bacillati</taxon>
        <taxon>Cyanobacteriota</taxon>
        <taxon>Cyanophyceae</taxon>
        <taxon>Oscillatoriophycideae</taxon>
        <taxon>Oscillatoriales</taxon>
        <taxon>Oscillatoriaceae</taxon>
        <taxon>Phormidium</taxon>
        <taxon>Phormidium yuhuli</taxon>
    </lineage>
</organism>
<proteinExistence type="predicted"/>
<accession>A0ABY5AS95</accession>
<evidence type="ECO:0000313" key="2">
    <source>
        <dbReference type="Proteomes" id="UP001056708"/>
    </source>
</evidence>
<evidence type="ECO:0008006" key="3">
    <source>
        <dbReference type="Google" id="ProtNLM"/>
    </source>
</evidence>